<dbReference type="InterPro" id="IPR056814">
    <property type="entry name" value="GIPC1-3_GH1"/>
</dbReference>
<dbReference type="EMBL" id="JAVRJZ010000015">
    <property type="protein sequence ID" value="KAK2712734.1"/>
    <property type="molecule type" value="Genomic_DNA"/>
</dbReference>
<keyword evidence="6" id="KW-1185">Reference proteome</keyword>
<dbReference type="Pfam" id="PF04970">
    <property type="entry name" value="LRAT"/>
    <property type="match status" value="1"/>
</dbReference>
<evidence type="ECO:0000256" key="2">
    <source>
        <dbReference type="SAM" id="MobiDB-lite"/>
    </source>
</evidence>
<feature type="compositionally biased region" description="Basic and acidic residues" evidence="2">
    <location>
        <begin position="232"/>
        <end position="244"/>
    </location>
</feature>
<accession>A0AA88HSE9</accession>
<dbReference type="FunFam" id="2.30.42.10:FF:000097">
    <property type="entry name" value="PDZ domain-containing protein GIPC1 isoform 1"/>
    <property type="match status" value="1"/>
</dbReference>
<dbReference type="InterPro" id="IPR017379">
    <property type="entry name" value="GIPC1/2/3"/>
</dbReference>
<dbReference type="PANTHER" id="PTHR12259">
    <property type="entry name" value="RGS-GAIP INTERACTING PROTEIN GIPC"/>
    <property type="match status" value="1"/>
</dbReference>
<comment type="caution">
    <text evidence="5">The sequence shown here is derived from an EMBL/GenBank/DDBJ whole genome shotgun (WGS) entry which is preliminary data.</text>
</comment>
<evidence type="ECO:0000313" key="6">
    <source>
        <dbReference type="Proteomes" id="UP001187531"/>
    </source>
</evidence>
<gene>
    <name evidence="5" type="ORF">QYM36_011431</name>
</gene>
<organism evidence="5 6">
    <name type="scientific">Artemia franciscana</name>
    <name type="common">Brine shrimp</name>
    <name type="synonym">Artemia sanfranciscana</name>
    <dbReference type="NCBI Taxonomy" id="6661"/>
    <lineage>
        <taxon>Eukaryota</taxon>
        <taxon>Metazoa</taxon>
        <taxon>Ecdysozoa</taxon>
        <taxon>Arthropoda</taxon>
        <taxon>Crustacea</taxon>
        <taxon>Branchiopoda</taxon>
        <taxon>Anostraca</taxon>
        <taxon>Artemiidae</taxon>
        <taxon>Artemia</taxon>
    </lineage>
</organism>
<feature type="domain" description="PDZ" evidence="3">
    <location>
        <begin position="76"/>
        <end position="156"/>
    </location>
</feature>
<name>A0AA88HSE9_ARTSF</name>
<comment type="similarity">
    <text evidence="1">Belongs to the GIPC family.</text>
</comment>
<dbReference type="Pfam" id="PF25083">
    <property type="entry name" value="GIPC1_GH1"/>
    <property type="match status" value="1"/>
</dbReference>
<dbReference type="PANTHER" id="PTHR12259:SF1">
    <property type="entry name" value="GH21964P"/>
    <property type="match status" value="1"/>
</dbReference>
<feature type="domain" description="LRAT" evidence="4">
    <location>
        <begin position="273"/>
        <end position="400"/>
    </location>
</feature>
<dbReference type="InterPro" id="IPR036034">
    <property type="entry name" value="PDZ_sf"/>
</dbReference>
<dbReference type="PROSITE" id="PS50106">
    <property type="entry name" value="PDZ"/>
    <property type="match status" value="1"/>
</dbReference>
<dbReference type="Gene3D" id="3.90.1720.10">
    <property type="entry name" value="endopeptidase domain like (from Nostoc punctiforme)"/>
    <property type="match status" value="1"/>
</dbReference>
<dbReference type="AlphaFoldDB" id="A0AA88HSE9"/>
<dbReference type="Pfam" id="PF00595">
    <property type="entry name" value="PDZ"/>
    <property type="match status" value="1"/>
</dbReference>
<dbReference type="PROSITE" id="PS51934">
    <property type="entry name" value="LRAT"/>
    <property type="match status" value="1"/>
</dbReference>
<dbReference type="SUPFAM" id="SSF50156">
    <property type="entry name" value="PDZ domain-like"/>
    <property type="match status" value="1"/>
</dbReference>
<sequence length="450" mass="50701">MPFHCQLAHGSPTGIIPGFTNVKELYGKIAECYDIQPEEILYCTLNTHKVDMTKLLGGMIGLDDFIFAHRKGQTKEIEITKTEEALGVTITDNGTGYAFIKTVKKGSIIDKIDDIKVGDHIERIDNKSLVGCCHFEVTKLLKEIPKGTTFTIHLVEPLKADFSHIEPRIRIENLGSEKKSYDSGKKTLRLNANGPVAVENPGEKRKAKVTSEEQDPEKIGSVQPKRIGKKRTATERPRTSEDDYPNKGYKSDWFRNAPTLREEFLKKLHIGDLLEFDRLTYKHWAVYVGCDEVVHLCNVKSSLFSGTSASISTSKYTECEITDENPVQKNDLYKVWSNSLCRINNSFDRKSAPNPSYEIFKRAILFILAPDKGFKGYNLLTMNCEHFALLVRNNRAESLQVEQLARRIKDVLTDVLIPTFGAWKFGPSSAAITFGVSTVLHLSKDYSNTN</sequence>
<dbReference type="InterPro" id="IPR007053">
    <property type="entry name" value="LRAT_dom"/>
</dbReference>
<proteinExistence type="inferred from homology"/>
<protein>
    <submittedName>
        <fullName evidence="5">Uncharacterized protein</fullName>
    </submittedName>
</protein>
<dbReference type="SMART" id="SM00228">
    <property type="entry name" value="PDZ"/>
    <property type="match status" value="1"/>
</dbReference>
<dbReference type="CDD" id="cd06707">
    <property type="entry name" value="PDZ_GIPC"/>
    <property type="match status" value="1"/>
</dbReference>
<dbReference type="Proteomes" id="UP001187531">
    <property type="component" value="Unassembled WGS sequence"/>
</dbReference>
<evidence type="ECO:0000313" key="5">
    <source>
        <dbReference type="EMBL" id="KAK2712734.1"/>
    </source>
</evidence>
<dbReference type="Gene3D" id="2.30.42.10">
    <property type="match status" value="1"/>
</dbReference>
<evidence type="ECO:0000259" key="3">
    <source>
        <dbReference type="PROSITE" id="PS50106"/>
    </source>
</evidence>
<evidence type="ECO:0000259" key="4">
    <source>
        <dbReference type="PROSITE" id="PS51934"/>
    </source>
</evidence>
<evidence type="ECO:0000256" key="1">
    <source>
        <dbReference type="ARBA" id="ARBA00009011"/>
    </source>
</evidence>
<dbReference type="InterPro" id="IPR001478">
    <property type="entry name" value="PDZ"/>
</dbReference>
<feature type="region of interest" description="Disordered" evidence="2">
    <location>
        <begin position="179"/>
        <end position="244"/>
    </location>
</feature>
<reference evidence="5" key="1">
    <citation type="submission" date="2023-07" db="EMBL/GenBank/DDBJ databases">
        <title>Chromosome-level genome assembly of Artemia franciscana.</title>
        <authorList>
            <person name="Jo E."/>
        </authorList>
    </citation>
    <scope>NUCLEOTIDE SEQUENCE</scope>
    <source>
        <tissue evidence="5">Whole body</tissue>
    </source>
</reference>